<dbReference type="EMBL" id="JACHFL010000008">
    <property type="protein sequence ID" value="MBB5363997.1"/>
    <property type="molecule type" value="Genomic_DNA"/>
</dbReference>
<evidence type="ECO:0000313" key="2">
    <source>
        <dbReference type="EMBL" id="MBB5363997.1"/>
    </source>
</evidence>
<dbReference type="AlphaFoldDB" id="A0A7W8JVG3"/>
<evidence type="ECO:0000256" key="1">
    <source>
        <dbReference type="SAM" id="MobiDB-lite"/>
    </source>
</evidence>
<keyword evidence="3" id="KW-1185">Reference proteome</keyword>
<reference evidence="2 3" key="1">
    <citation type="submission" date="2020-08" db="EMBL/GenBank/DDBJ databases">
        <title>Genomic Encyclopedia of Type Strains, Phase IV (KMG-IV): sequencing the most valuable type-strain genomes for metagenomic binning, comparative biology and taxonomic classification.</title>
        <authorList>
            <person name="Goeker M."/>
        </authorList>
    </citation>
    <scope>NUCLEOTIDE SEQUENCE [LARGE SCALE GENOMIC DNA]</scope>
    <source>
        <strain evidence="2 3">DSM 27939</strain>
    </source>
</reference>
<sequence length="75" mass="8145">MKQFVLKDGEEPGIYPGLGLAEAGKPLTAYSEDQEKAFADDKRFKIYHAPKEDEASASEAESTVQKPAKTGKDGK</sequence>
<comment type="caution">
    <text evidence="2">The sequence shown here is derived from an EMBL/GenBank/DDBJ whole genome shotgun (WGS) entry which is preliminary data.</text>
</comment>
<proteinExistence type="predicted"/>
<feature type="region of interest" description="Disordered" evidence="1">
    <location>
        <begin position="49"/>
        <end position="75"/>
    </location>
</feature>
<protein>
    <submittedName>
        <fullName evidence="2">Uncharacterized protein</fullName>
    </submittedName>
</protein>
<gene>
    <name evidence="2" type="ORF">HNQ08_003104</name>
</gene>
<name>A0A7W8JVG3_9DEIO</name>
<evidence type="ECO:0000313" key="3">
    <source>
        <dbReference type="Proteomes" id="UP000552709"/>
    </source>
</evidence>
<accession>A0A7W8JVG3</accession>
<dbReference type="RefSeq" id="WP_184133756.1">
    <property type="nucleotide sequence ID" value="NZ_JACHFL010000008.1"/>
</dbReference>
<organism evidence="2 3">
    <name type="scientific">Deinococcus humi</name>
    <dbReference type="NCBI Taxonomy" id="662880"/>
    <lineage>
        <taxon>Bacteria</taxon>
        <taxon>Thermotogati</taxon>
        <taxon>Deinococcota</taxon>
        <taxon>Deinococci</taxon>
        <taxon>Deinococcales</taxon>
        <taxon>Deinococcaceae</taxon>
        <taxon>Deinococcus</taxon>
    </lineage>
</organism>
<dbReference type="Proteomes" id="UP000552709">
    <property type="component" value="Unassembled WGS sequence"/>
</dbReference>